<reference evidence="3 4" key="1">
    <citation type="journal article" date="2023" name="bioRxiv">
        <title>Conserved and derived expression patterns and positive selection on dental genes reveal complex evolutionary context of ever-growing rodent molars.</title>
        <authorList>
            <person name="Calamari Z.T."/>
            <person name="Song A."/>
            <person name="Cohen E."/>
            <person name="Akter M."/>
            <person name="Roy R.D."/>
            <person name="Hallikas O."/>
            <person name="Christensen M.M."/>
            <person name="Li P."/>
            <person name="Marangoni P."/>
            <person name="Jernvall J."/>
            <person name="Klein O.D."/>
        </authorList>
    </citation>
    <scope>NUCLEOTIDE SEQUENCE [LARGE SCALE GENOMIC DNA]</scope>
    <source>
        <strain evidence="3">V071</strain>
    </source>
</reference>
<organism evidence="3 4">
    <name type="scientific">Myodes glareolus</name>
    <name type="common">Bank vole</name>
    <name type="synonym">Clethrionomys glareolus</name>
    <dbReference type="NCBI Taxonomy" id="447135"/>
    <lineage>
        <taxon>Eukaryota</taxon>
        <taxon>Metazoa</taxon>
        <taxon>Chordata</taxon>
        <taxon>Craniata</taxon>
        <taxon>Vertebrata</taxon>
        <taxon>Euteleostomi</taxon>
        <taxon>Mammalia</taxon>
        <taxon>Eutheria</taxon>
        <taxon>Euarchontoglires</taxon>
        <taxon>Glires</taxon>
        <taxon>Rodentia</taxon>
        <taxon>Myomorpha</taxon>
        <taxon>Muroidea</taxon>
        <taxon>Cricetidae</taxon>
        <taxon>Arvicolinae</taxon>
        <taxon>Myodes</taxon>
    </lineage>
</organism>
<evidence type="ECO:0000256" key="2">
    <source>
        <dbReference type="SAM" id="MobiDB-lite"/>
    </source>
</evidence>
<dbReference type="EMBL" id="JBBHLL010000241">
    <property type="protein sequence ID" value="KAK7808340.1"/>
    <property type="molecule type" value="Genomic_DNA"/>
</dbReference>
<keyword evidence="4" id="KW-1185">Reference proteome</keyword>
<dbReference type="AlphaFoldDB" id="A0AAW0I1F7"/>
<comment type="caution">
    <text evidence="3">The sequence shown here is derived from an EMBL/GenBank/DDBJ whole genome shotgun (WGS) entry which is preliminary data.</text>
</comment>
<sequence length="382" mass="43500">MAATKTWSCDDYFSVDKLMEWPEPESVSLMEVLAREDIDEAVHAILFRENYIVKRMDTYIQHQAVLKERRKEMLHKKWVENVVRPLQQRIIEKVISYRKPGQSQVKYEYCLKHTSKPTKADPKCECLFRRQQELREAKGTRYQHGTEKQNDKQKEPKGTRKAPLFSRSPKFMLTSHGIIPKQRQRASAQPVWNKPAGTCRYREEKTCNLNQIVFERQFRSSKLSPKKKEAEKKGPVSGTRPQRPHSWAAADSHRWQGPPAVGRRVMTAELLGKHLDSLQGAARGQEVLGLLELQGRRAAGSPDLCQDFILPCCPCQCQRSSHTVHLPTAVTCEAKPQEPERCTEGSGQASALPLLSAVAQQGSRVWTGSSITDSTVDTLTKW</sequence>
<feature type="region of interest" description="Disordered" evidence="2">
    <location>
        <begin position="220"/>
        <end position="258"/>
    </location>
</feature>
<gene>
    <name evidence="3" type="ORF">U0070_023341</name>
</gene>
<evidence type="ECO:0008006" key="5">
    <source>
        <dbReference type="Google" id="ProtNLM"/>
    </source>
</evidence>
<protein>
    <recommendedName>
        <fullName evidence="5">Protein FAM228A</fullName>
    </recommendedName>
</protein>
<proteinExistence type="inferred from homology"/>
<name>A0AAW0I1F7_MYOGA</name>
<feature type="region of interest" description="Disordered" evidence="2">
    <location>
        <begin position="137"/>
        <end position="165"/>
    </location>
</feature>
<dbReference type="PANTHER" id="PTHR28584">
    <property type="entry name" value="FAMILY WITH SEQUENCE SIMILARITY 228 MEMBER A"/>
    <property type="match status" value="1"/>
</dbReference>
<dbReference type="InterPro" id="IPR040046">
    <property type="entry name" value="FAM228"/>
</dbReference>
<evidence type="ECO:0000256" key="1">
    <source>
        <dbReference type="ARBA" id="ARBA00007753"/>
    </source>
</evidence>
<evidence type="ECO:0000313" key="4">
    <source>
        <dbReference type="Proteomes" id="UP001488838"/>
    </source>
</evidence>
<comment type="similarity">
    <text evidence="1">Belongs to the FAM228 family.</text>
</comment>
<feature type="compositionally biased region" description="Basic and acidic residues" evidence="2">
    <location>
        <begin position="137"/>
        <end position="158"/>
    </location>
</feature>
<dbReference type="Proteomes" id="UP001488838">
    <property type="component" value="Unassembled WGS sequence"/>
</dbReference>
<accession>A0AAW0I1F7</accession>
<dbReference type="PANTHER" id="PTHR28584:SF2">
    <property type="entry name" value="PROTEIN FAM228A"/>
    <property type="match status" value="1"/>
</dbReference>
<evidence type="ECO:0000313" key="3">
    <source>
        <dbReference type="EMBL" id="KAK7808340.1"/>
    </source>
</evidence>